<organism evidence="2 3">
    <name type="scientific">Paenibacillus artemisiicola</name>
    <dbReference type="NCBI Taxonomy" id="1172618"/>
    <lineage>
        <taxon>Bacteria</taxon>
        <taxon>Bacillati</taxon>
        <taxon>Bacillota</taxon>
        <taxon>Bacilli</taxon>
        <taxon>Bacillales</taxon>
        <taxon>Paenibacillaceae</taxon>
        <taxon>Paenibacillus</taxon>
    </lineage>
</organism>
<dbReference type="InterPro" id="IPR015943">
    <property type="entry name" value="WD40/YVTN_repeat-like_dom_sf"/>
</dbReference>
<name>A0ABS3W5S1_9BACL</name>
<gene>
    <name evidence="2" type="ORF">I8J29_05520</name>
</gene>
<reference evidence="2 3" key="1">
    <citation type="submission" date="2021-03" db="EMBL/GenBank/DDBJ databases">
        <title>Paenibacillus artemisicola MWE-103 whole genome sequence.</title>
        <authorList>
            <person name="Ham Y.J."/>
        </authorList>
    </citation>
    <scope>NUCLEOTIDE SEQUENCE [LARGE SCALE GENOMIC DNA]</scope>
    <source>
        <strain evidence="2 3">MWE-103</strain>
    </source>
</reference>
<dbReference type="PANTHER" id="PTHR30344:SF1">
    <property type="entry name" value="6-PHOSPHOGLUCONOLACTONASE"/>
    <property type="match status" value="1"/>
</dbReference>
<keyword evidence="3" id="KW-1185">Reference proteome</keyword>
<evidence type="ECO:0000313" key="2">
    <source>
        <dbReference type="EMBL" id="MBO7743645.1"/>
    </source>
</evidence>
<evidence type="ECO:0000313" key="3">
    <source>
        <dbReference type="Proteomes" id="UP000670947"/>
    </source>
</evidence>
<dbReference type="InterPro" id="IPR019405">
    <property type="entry name" value="Lactonase_7-beta_prop"/>
</dbReference>
<protein>
    <submittedName>
        <fullName evidence="2">Beta-propeller fold lactonase family protein</fullName>
    </submittedName>
</protein>
<proteinExistence type="inferred from homology"/>
<sequence>MNTMNRLSRTPLEGGELSYAGDGLSVFNVNRDGSLIGPVINESSGTLPFGSLFLSSGVLLVTEAGSSALSSYSLNRDGNLSVISGSVPNGQKTSCWVAATRNEQFAYTSNTLSGTIAIYRIDYSGAAYFIRNVPSTPPGIPTGLPIDIRTSKDGRYFYALNGNQGTISVFQIDEDGSLRHLQVAAWTKLPYFGSQGLAVL</sequence>
<dbReference type="Pfam" id="PF10282">
    <property type="entry name" value="Lactonase"/>
    <property type="match status" value="1"/>
</dbReference>
<evidence type="ECO:0000256" key="1">
    <source>
        <dbReference type="ARBA" id="ARBA00005564"/>
    </source>
</evidence>
<dbReference type="EMBL" id="JAGGDJ010000002">
    <property type="protein sequence ID" value="MBO7743645.1"/>
    <property type="molecule type" value="Genomic_DNA"/>
</dbReference>
<dbReference type="Gene3D" id="2.130.10.10">
    <property type="entry name" value="YVTN repeat-like/Quinoprotein amine dehydrogenase"/>
    <property type="match status" value="1"/>
</dbReference>
<dbReference type="PANTHER" id="PTHR30344">
    <property type="entry name" value="6-PHOSPHOGLUCONOLACTONASE-RELATED"/>
    <property type="match status" value="1"/>
</dbReference>
<comment type="caution">
    <text evidence="2">The sequence shown here is derived from an EMBL/GenBank/DDBJ whole genome shotgun (WGS) entry which is preliminary data.</text>
</comment>
<accession>A0ABS3W5S1</accession>
<dbReference type="SUPFAM" id="SSF63829">
    <property type="entry name" value="Calcium-dependent phosphotriesterase"/>
    <property type="match status" value="1"/>
</dbReference>
<dbReference type="Proteomes" id="UP000670947">
    <property type="component" value="Unassembled WGS sequence"/>
</dbReference>
<comment type="similarity">
    <text evidence="1">Belongs to the cycloisomerase 2 family.</text>
</comment>
<dbReference type="InterPro" id="IPR050282">
    <property type="entry name" value="Cycloisomerase_2"/>
</dbReference>